<gene>
    <name evidence="1" type="ORF">KW502_13720</name>
</gene>
<comment type="caution">
    <text evidence="1">The sequence shown here is derived from an EMBL/GenBank/DDBJ whole genome shotgun (WGS) entry which is preliminary data.</text>
</comment>
<dbReference type="RefSeq" id="WP_219041132.1">
    <property type="nucleotide sequence ID" value="NZ_JAHWDF010000019.1"/>
</dbReference>
<evidence type="ECO:0000313" key="2">
    <source>
        <dbReference type="Proteomes" id="UP000719267"/>
    </source>
</evidence>
<organism evidence="1 2">
    <name type="scientific">Mesonia aestuariivivens</name>
    <dbReference type="NCBI Taxonomy" id="2796128"/>
    <lineage>
        <taxon>Bacteria</taxon>
        <taxon>Pseudomonadati</taxon>
        <taxon>Bacteroidota</taxon>
        <taxon>Flavobacteriia</taxon>
        <taxon>Flavobacteriales</taxon>
        <taxon>Flavobacteriaceae</taxon>
        <taxon>Mesonia</taxon>
    </lineage>
</organism>
<accession>A0ABS6W4Q4</accession>
<reference evidence="1 2" key="1">
    <citation type="submission" date="2021-07" db="EMBL/GenBank/DDBJ databases">
        <title>Mesonia aestuariivivens sp. nov., isolated from a tidal flat.</title>
        <authorList>
            <person name="Kim Y.-O."/>
            <person name="Yoon J.-H."/>
        </authorList>
    </citation>
    <scope>NUCLEOTIDE SEQUENCE [LARGE SCALE GENOMIC DNA]</scope>
    <source>
        <strain evidence="1 2">JHPTF-M18</strain>
    </source>
</reference>
<sequence>MTQNNEDLLRLAYTKMYFGKYKDWYLSDIPEPYFVWFNQKGFPPGKTGEQMRAVFELKVNGLEFLLKEIRKKYPRPHKN</sequence>
<protein>
    <submittedName>
        <fullName evidence="1">DUF3820 family protein</fullName>
    </submittedName>
</protein>
<name>A0ABS6W4Q4_9FLAO</name>
<proteinExistence type="predicted"/>
<dbReference type="Pfam" id="PF12843">
    <property type="entry name" value="QSregVF_b"/>
    <property type="match status" value="1"/>
</dbReference>
<dbReference type="EMBL" id="JAHWDF010000019">
    <property type="protein sequence ID" value="MBW2962847.1"/>
    <property type="molecule type" value="Genomic_DNA"/>
</dbReference>
<keyword evidence="2" id="KW-1185">Reference proteome</keyword>
<evidence type="ECO:0000313" key="1">
    <source>
        <dbReference type="EMBL" id="MBW2962847.1"/>
    </source>
</evidence>
<dbReference type="Proteomes" id="UP000719267">
    <property type="component" value="Unassembled WGS sequence"/>
</dbReference>
<dbReference type="InterPro" id="IPR024530">
    <property type="entry name" value="QSregVF_b"/>
</dbReference>